<reference evidence="2" key="1">
    <citation type="submission" date="2019-02" db="EMBL/GenBank/DDBJ databases">
        <authorList>
            <person name="Gruber-Vodicka R. H."/>
            <person name="Seah K. B. B."/>
        </authorList>
    </citation>
    <scope>NUCLEOTIDE SEQUENCE</scope>
    <source>
        <strain evidence="2">BECK_BZ15</strain>
    </source>
</reference>
<sequence>MQWSEVLEHKELQDLPFKIELNEWGNIVMSPASNRHAFIQTMLANLIDRRKKEGFVLTECSIGTSRGVKVADVIWGSDDFFSRNGLVTPYSIAPEVCIEVLSPSNTMKEMIEKKELYFARGAREVWLCKESGEMIFFDNHGEIARSGILEEIPVVLHIAI</sequence>
<proteinExistence type="predicted"/>
<dbReference type="AlphaFoldDB" id="A0A450SQ67"/>
<dbReference type="PANTHER" id="PTHR34107:SF4">
    <property type="entry name" value="SLL1222 PROTEIN"/>
    <property type="match status" value="1"/>
</dbReference>
<dbReference type="EMBL" id="CAADEW010000059">
    <property type="protein sequence ID" value="VFJ56128.1"/>
    <property type="molecule type" value="Genomic_DNA"/>
</dbReference>
<keyword evidence="2" id="KW-0540">Nuclease</keyword>
<dbReference type="Gene3D" id="3.90.1570.10">
    <property type="entry name" value="tt1808, chain A"/>
    <property type="match status" value="1"/>
</dbReference>
<evidence type="ECO:0000313" key="2">
    <source>
        <dbReference type="EMBL" id="VFJ56128.1"/>
    </source>
</evidence>
<dbReference type="InterPro" id="IPR008538">
    <property type="entry name" value="Uma2"/>
</dbReference>
<dbReference type="Pfam" id="PF05685">
    <property type="entry name" value="Uma2"/>
    <property type="match status" value="1"/>
</dbReference>
<dbReference type="PANTHER" id="PTHR34107">
    <property type="entry name" value="SLL0198 PROTEIN-RELATED"/>
    <property type="match status" value="1"/>
</dbReference>
<evidence type="ECO:0000259" key="1">
    <source>
        <dbReference type="Pfam" id="PF05685"/>
    </source>
</evidence>
<organism evidence="2">
    <name type="scientific">Candidatus Kentrum sp. FW</name>
    <dbReference type="NCBI Taxonomy" id="2126338"/>
    <lineage>
        <taxon>Bacteria</taxon>
        <taxon>Pseudomonadati</taxon>
        <taxon>Pseudomonadota</taxon>
        <taxon>Gammaproteobacteria</taxon>
        <taxon>Candidatus Kentrum</taxon>
    </lineage>
</organism>
<gene>
    <name evidence="2" type="ORF">BECKFW1821A_GA0114235_10593</name>
</gene>
<dbReference type="GO" id="GO:0004519">
    <property type="term" value="F:endonuclease activity"/>
    <property type="evidence" value="ECO:0007669"/>
    <property type="project" value="UniProtKB-KW"/>
</dbReference>
<dbReference type="InterPro" id="IPR012296">
    <property type="entry name" value="Nuclease_put_TT1808"/>
</dbReference>
<feature type="domain" description="Putative restriction endonuclease" evidence="1">
    <location>
        <begin position="17"/>
        <end position="143"/>
    </location>
</feature>
<dbReference type="SUPFAM" id="SSF52980">
    <property type="entry name" value="Restriction endonuclease-like"/>
    <property type="match status" value="1"/>
</dbReference>
<keyword evidence="2" id="KW-0255">Endonuclease</keyword>
<accession>A0A450SQ67</accession>
<dbReference type="InterPro" id="IPR011335">
    <property type="entry name" value="Restrct_endonuc-II-like"/>
</dbReference>
<keyword evidence="2" id="KW-0378">Hydrolase</keyword>
<protein>
    <submittedName>
        <fullName evidence="2">Restriction endonuclease</fullName>
    </submittedName>
</protein>
<dbReference type="CDD" id="cd06260">
    <property type="entry name" value="DUF820-like"/>
    <property type="match status" value="1"/>
</dbReference>
<name>A0A450SQ67_9GAMM</name>